<name>A0A369AQT8_9ENTE</name>
<dbReference type="Pfam" id="PF01757">
    <property type="entry name" value="Acyl_transf_3"/>
    <property type="match status" value="1"/>
</dbReference>
<keyword evidence="9" id="KW-1185">Reference proteome</keyword>
<sequence length="349" mass="41730">MENPKQLTINYNMVSFLQFIFSILVIALHCARIFNNDILHFVQKSFFSRMAVPYFFMSSAFFITLKAEVNPNYWNNYITKTIKIYLLWSLLFIPYGMTYFYKMDLPHLFIPIAIPVALLYTGICYHLWYIPALLFGSLLTNKLIKYLGYLGTFLICFALYFLGSLETYSSIIKDTFLNSFYQYYKSYFFTTRNGLFFSPVYIFLGLFLFQFYHLIQKRNPKLLLSTSTLLFAIEALFIFYNQGDDKNFYLMLIPFTGSLFYWSITTHIFRQFNCTKLKQISVLFFFLHPVFIELFPFVFYFLSLDNNFYGLLRFIFTIFMCLTSFYLLEKIKISFKKKETNLIKKELKS</sequence>
<keyword evidence="3" id="KW-1003">Cell membrane</keyword>
<evidence type="ECO:0000256" key="3">
    <source>
        <dbReference type="ARBA" id="ARBA00022475"/>
    </source>
</evidence>
<evidence type="ECO:0000256" key="4">
    <source>
        <dbReference type="ARBA" id="ARBA00022692"/>
    </source>
</evidence>
<dbReference type="RefSeq" id="WP_114290453.1">
    <property type="nucleotide sequence ID" value="NZ_JBMAKV010000008.1"/>
</dbReference>
<accession>A0A369AQT8</accession>
<evidence type="ECO:0000259" key="7">
    <source>
        <dbReference type="Pfam" id="PF01757"/>
    </source>
</evidence>
<evidence type="ECO:0000256" key="5">
    <source>
        <dbReference type="ARBA" id="ARBA00022989"/>
    </source>
</evidence>
<gene>
    <name evidence="8" type="ORF">CBF32_11705</name>
</gene>
<protein>
    <recommendedName>
        <fullName evidence="7">Acyltransferase 3 domain-containing protein</fullName>
    </recommendedName>
</protein>
<dbReference type="AlphaFoldDB" id="A0A369AQT8"/>
<dbReference type="GeneID" id="63147438"/>
<dbReference type="EMBL" id="NGJX01000015">
    <property type="protein sequence ID" value="RST99402.1"/>
    <property type="molecule type" value="Genomic_DNA"/>
</dbReference>
<dbReference type="Proteomes" id="UP000288197">
    <property type="component" value="Unassembled WGS sequence"/>
</dbReference>
<dbReference type="GO" id="GO:0009246">
    <property type="term" value="P:enterobacterial common antigen biosynthetic process"/>
    <property type="evidence" value="ECO:0007669"/>
    <property type="project" value="TreeGrafter"/>
</dbReference>
<evidence type="ECO:0000313" key="9">
    <source>
        <dbReference type="Proteomes" id="UP000288197"/>
    </source>
</evidence>
<dbReference type="InterPro" id="IPR002656">
    <property type="entry name" value="Acyl_transf_3_dom"/>
</dbReference>
<feature type="domain" description="Acyltransferase 3" evidence="7">
    <location>
        <begin position="16"/>
        <end position="325"/>
    </location>
</feature>
<proteinExistence type="inferred from homology"/>
<evidence type="ECO:0000256" key="1">
    <source>
        <dbReference type="ARBA" id="ARBA00004651"/>
    </source>
</evidence>
<reference evidence="8 9" key="1">
    <citation type="submission" date="2017-05" db="EMBL/GenBank/DDBJ databases">
        <title>Vagococcus spp. assemblies.</title>
        <authorList>
            <person name="Gulvik C.A."/>
        </authorList>
    </citation>
    <scope>NUCLEOTIDE SEQUENCE [LARGE SCALE GENOMIC DNA]</scope>
    <source>
        <strain evidence="8 9">NCFB 2497</strain>
    </source>
</reference>
<keyword evidence="4" id="KW-0812">Transmembrane</keyword>
<evidence type="ECO:0000256" key="6">
    <source>
        <dbReference type="ARBA" id="ARBA00023136"/>
    </source>
</evidence>
<dbReference type="OrthoDB" id="5808342at2"/>
<dbReference type="GO" id="GO:0005886">
    <property type="term" value="C:plasma membrane"/>
    <property type="evidence" value="ECO:0007669"/>
    <property type="project" value="UniProtKB-SubCell"/>
</dbReference>
<comment type="similarity">
    <text evidence="2">Belongs to the acyltransferase 3 family.</text>
</comment>
<evidence type="ECO:0000313" key="8">
    <source>
        <dbReference type="EMBL" id="RST99402.1"/>
    </source>
</evidence>
<organism evidence="8 9">
    <name type="scientific">Vagococcus fluvialis</name>
    <dbReference type="NCBI Taxonomy" id="2738"/>
    <lineage>
        <taxon>Bacteria</taxon>
        <taxon>Bacillati</taxon>
        <taxon>Bacillota</taxon>
        <taxon>Bacilli</taxon>
        <taxon>Lactobacillales</taxon>
        <taxon>Enterococcaceae</taxon>
        <taxon>Vagococcus</taxon>
    </lineage>
</organism>
<dbReference type="PANTHER" id="PTHR40074:SF2">
    <property type="entry name" value="O-ACETYLTRANSFERASE WECH"/>
    <property type="match status" value="1"/>
</dbReference>
<comment type="subcellular location">
    <subcellularLocation>
        <location evidence="1">Cell membrane</location>
        <topology evidence="1">Multi-pass membrane protein</topology>
    </subcellularLocation>
</comment>
<evidence type="ECO:0000256" key="2">
    <source>
        <dbReference type="ARBA" id="ARBA00007400"/>
    </source>
</evidence>
<dbReference type="GO" id="GO:0016413">
    <property type="term" value="F:O-acetyltransferase activity"/>
    <property type="evidence" value="ECO:0007669"/>
    <property type="project" value="TreeGrafter"/>
</dbReference>
<keyword evidence="6" id="KW-0472">Membrane</keyword>
<dbReference type="PANTHER" id="PTHR40074">
    <property type="entry name" value="O-ACETYLTRANSFERASE WECH"/>
    <property type="match status" value="1"/>
</dbReference>
<keyword evidence="5" id="KW-1133">Transmembrane helix</keyword>
<comment type="caution">
    <text evidence="8">The sequence shown here is derived from an EMBL/GenBank/DDBJ whole genome shotgun (WGS) entry which is preliminary data.</text>
</comment>